<dbReference type="Pfam" id="PF14921">
    <property type="entry name" value="APCDDC"/>
    <property type="match status" value="2"/>
</dbReference>
<dbReference type="GO" id="GO:0017147">
    <property type="term" value="F:Wnt-protein binding"/>
    <property type="evidence" value="ECO:0007669"/>
    <property type="project" value="InterPro"/>
</dbReference>
<dbReference type="GO" id="GO:0030178">
    <property type="term" value="P:negative regulation of Wnt signaling pathway"/>
    <property type="evidence" value="ECO:0007669"/>
    <property type="project" value="InterPro"/>
</dbReference>
<reference evidence="9" key="1">
    <citation type="submission" date="2025-08" db="UniProtKB">
        <authorList>
            <consortium name="Ensembl"/>
        </authorList>
    </citation>
    <scope>IDENTIFICATION</scope>
</reference>
<evidence type="ECO:0000313" key="9">
    <source>
        <dbReference type="Ensembl" id="ENSLLEP00000042746.1"/>
    </source>
</evidence>
<comment type="subcellular location">
    <subcellularLocation>
        <location evidence="1">Membrane</location>
        <topology evidence="1">Single-pass membrane protein</topology>
    </subcellularLocation>
</comment>
<evidence type="ECO:0000256" key="2">
    <source>
        <dbReference type="ARBA" id="ARBA00022692"/>
    </source>
</evidence>
<feature type="signal peptide" evidence="7">
    <location>
        <begin position="1"/>
        <end position="17"/>
    </location>
</feature>
<dbReference type="OrthoDB" id="5985602at2759"/>
<keyword evidence="5" id="KW-0325">Glycoprotein</keyword>
<feature type="domain" description="APCDD1" evidence="8">
    <location>
        <begin position="41"/>
        <end position="273"/>
    </location>
</feature>
<organism evidence="9 10">
    <name type="scientific">Leptobrachium leishanense</name>
    <name type="common">Leishan spiny toad</name>
    <dbReference type="NCBI Taxonomy" id="445787"/>
    <lineage>
        <taxon>Eukaryota</taxon>
        <taxon>Metazoa</taxon>
        <taxon>Chordata</taxon>
        <taxon>Craniata</taxon>
        <taxon>Vertebrata</taxon>
        <taxon>Euteleostomi</taxon>
        <taxon>Amphibia</taxon>
        <taxon>Batrachia</taxon>
        <taxon>Anura</taxon>
        <taxon>Pelobatoidea</taxon>
        <taxon>Megophryidae</taxon>
        <taxon>Leptobrachium</taxon>
    </lineage>
</organism>
<dbReference type="GeneTree" id="ENSGT00640000091492"/>
<keyword evidence="10" id="KW-1185">Reference proteome</keyword>
<dbReference type="SMART" id="SM01352">
    <property type="entry name" value="APCDDC"/>
    <property type="match status" value="2"/>
</dbReference>
<evidence type="ECO:0000256" key="7">
    <source>
        <dbReference type="SAM" id="SignalP"/>
    </source>
</evidence>
<reference evidence="9" key="2">
    <citation type="submission" date="2025-09" db="UniProtKB">
        <authorList>
            <consortium name="Ensembl"/>
        </authorList>
    </citation>
    <scope>IDENTIFICATION</scope>
</reference>
<evidence type="ECO:0000256" key="6">
    <source>
        <dbReference type="SAM" id="MobiDB-lite"/>
    </source>
</evidence>
<keyword evidence="4" id="KW-0472">Membrane</keyword>
<feature type="region of interest" description="Disordered" evidence="6">
    <location>
        <begin position="429"/>
        <end position="451"/>
    </location>
</feature>
<name>A0A8C5QSQ3_9ANUR</name>
<feature type="chain" id="PRO_5034522389" evidence="7">
    <location>
        <begin position="18"/>
        <end position="493"/>
    </location>
</feature>
<evidence type="ECO:0000256" key="1">
    <source>
        <dbReference type="ARBA" id="ARBA00004167"/>
    </source>
</evidence>
<dbReference type="Ensembl" id="ENSLLET00000044453.1">
    <property type="protein sequence ID" value="ENSLLEP00000042746.1"/>
    <property type="gene ID" value="ENSLLEG00000027178.1"/>
</dbReference>
<protein>
    <submittedName>
        <fullName evidence="9">APC down-regulated 1 like</fullName>
    </submittedName>
</protein>
<evidence type="ECO:0000256" key="5">
    <source>
        <dbReference type="ARBA" id="ARBA00023180"/>
    </source>
</evidence>
<feature type="domain" description="APCDD1" evidence="8">
    <location>
        <begin position="274"/>
        <end position="476"/>
    </location>
</feature>
<accession>A0A8C5QSQ3</accession>
<dbReference type="InterPro" id="IPR042425">
    <property type="entry name" value="APCDD1"/>
</dbReference>
<dbReference type="PANTHER" id="PTHR31021:SF3">
    <property type="entry name" value="PROTEIN APCDD1-LIKE"/>
    <property type="match status" value="1"/>
</dbReference>
<evidence type="ECO:0000313" key="10">
    <source>
        <dbReference type="Proteomes" id="UP000694569"/>
    </source>
</evidence>
<dbReference type="GO" id="GO:0005886">
    <property type="term" value="C:plasma membrane"/>
    <property type="evidence" value="ECO:0007669"/>
    <property type="project" value="InterPro"/>
</dbReference>
<keyword evidence="3 7" id="KW-0732">Signal</keyword>
<gene>
    <name evidence="9" type="primary">APCDD1L</name>
</gene>
<sequence>MAETYCLLGWVLGLAVGNKLWEVPDPVEQTPNSARLNWEPQCNYQLHHLQDGARINALLPPSIEGNWISTGCEVRPGPEFLTRSYTFYPNRMFKALQFYYRDQECRKPSHSLVIKGKLRLRQASWITRGATEADYNLLKVGVIFHSQEVMSHITAQVNQSCAGFVPPGRPWAPGRVYELLSTKVDKDCTAAIGFTMHELSLVRVEKHYNALHVGALVEKLFLGDIHTEGSERTHYRPTGYQQPLQSAMHHVHSCQVCVLIHHSDEHHPPVLPRVAHPQVELSGRWVSSQCEVRPAVLFLTRYMTFHAENQTWEGFYYHYSDPLCKQPTFTLYAVGHYSRGVRSERVSGGTEIAFRVSRARVRPLNHVIVQMLNSSRPGSCGTSGRWLVGKEQDITDTGGCEALGVRLPHVEYELYKVEQDSSGRHLLYMGERPTDGSSPDTTDKRPTSYQPPLLRCAGHHHALAFTLSAAPSLRPQGAAAAIVFLFSWILNLI</sequence>
<dbReference type="AlphaFoldDB" id="A0A8C5QSQ3"/>
<evidence type="ECO:0000256" key="4">
    <source>
        <dbReference type="ARBA" id="ARBA00023136"/>
    </source>
</evidence>
<proteinExistence type="predicted"/>
<keyword evidence="2" id="KW-0812">Transmembrane</keyword>
<evidence type="ECO:0000256" key="3">
    <source>
        <dbReference type="ARBA" id="ARBA00022729"/>
    </source>
</evidence>
<dbReference type="InterPro" id="IPR029405">
    <property type="entry name" value="APCDD1_dom"/>
</dbReference>
<evidence type="ECO:0000259" key="8">
    <source>
        <dbReference type="SMART" id="SM01352"/>
    </source>
</evidence>
<dbReference type="Proteomes" id="UP000694569">
    <property type="component" value="Unplaced"/>
</dbReference>
<dbReference type="PANTHER" id="PTHR31021">
    <property type="entry name" value="ADENOMATOSIS POLYPOSIS COLI DOWN-REGULATED 1"/>
    <property type="match status" value="1"/>
</dbReference>